<organism evidence="5 6">
    <name type="scientific">Cylindrobasidium torrendii FP15055 ss-10</name>
    <dbReference type="NCBI Taxonomy" id="1314674"/>
    <lineage>
        <taxon>Eukaryota</taxon>
        <taxon>Fungi</taxon>
        <taxon>Dikarya</taxon>
        <taxon>Basidiomycota</taxon>
        <taxon>Agaricomycotina</taxon>
        <taxon>Agaricomycetes</taxon>
        <taxon>Agaricomycetidae</taxon>
        <taxon>Agaricales</taxon>
        <taxon>Marasmiineae</taxon>
        <taxon>Physalacriaceae</taxon>
        <taxon>Cylindrobasidium</taxon>
    </lineage>
</organism>
<comment type="subcellular location">
    <subcellularLocation>
        <location evidence="3">Cytoplasm</location>
    </subcellularLocation>
    <subcellularLocation>
        <location evidence="3">Nucleus</location>
    </subcellularLocation>
</comment>
<keyword evidence="3" id="KW-0963">Cytoplasm</keyword>
<dbReference type="GO" id="GO:0071630">
    <property type="term" value="P:nuclear protein quality control by the ubiquitin-proteasome system"/>
    <property type="evidence" value="ECO:0007669"/>
    <property type="project" value="UniProtKB-UniRule"/>
</dbReference>
<proteinExistence type="inferred from homology"/>
<evidence type="ECO:0000313" key="5">
    <source>
        <dbReference type="EMBL" id="KIY65135.1"/>
    </source>
</evidence>
<dbReference type="GO" id="GO:0005737">
    <property type="term" value="C:cytoplasm"/>
    <property type="evidence" value="ECO:0007669"/>
    <property type="project" value="UniProtKB-SubCell"/>
</dbReference>
<feature type="region of interest" description="Disordered" evidence="4">
    <location>
        <begin position="38"/>
        <end position="126"/>
    </location>
</feature>
<evidence type="ECO:0000256" key="2">
    <source>
        <dbReference type="ARBA" id="ARBA00023242"/>
    </source>
</evidence>
<dbReference type="PANTHER" id="PTHR28032:SF1">
    <property type="entry name" value="FI02826P"/>
    <property type="match status" value="1"/>
</dbReference>
<keyword evidence="3" id="KW-0653">Protein transport</keyword>
<gene>
    <name evidence="5" type="ORF">CYLTODRAFT_379887</name>
</gene>
<dbReference type="Pfam" id="PF08559">
    <property type="entry name" value="Cut8"/>
    <property type="match status" value="1"/>
</dbReference>
<comment type="function">
    <text evidence="3">Involved in ubiquitin-mediated protein degradation. Regulatory factor in the ubiquitin/proteasome pathway that controls the turnover of proteasome substrates. Targets proteasomes to the nucleus and facilitates the degradation of nuclear proteins.</text>
</comment>
<dbReference type="OrthoDB" id="10061064at2759"/>
<dbReference type="PANTHER" id="PTHR28032">
    <property type="entry name" value="FI02826P"/>
    <property type="match status" value="1"/>
</dbReference>
<dbReference type="GO" id="GO:0070628">
    <property type="term" value="F:proteasome binding"/>
    <property type="evidence" value="ECO:0007669"/>
    <property type="project" value="TreeGrafter"/>
</dbReference>
<evidence type="ECO:0000256" key="4">
    <source>
        <dbReference type="SAM" id="MobiDB-lite"/>
    </source>
</evidence>
<evidence type="ECO:0000313" key="6">
    <source>
        <dbReference type="Proteomes" id="UP000054007"/>
    </source>
</evidence>
<dbReference type="GO" id="GO:0031144">
    <property type="term" value="P:proteasome localization"/>
    <property type="evidence" value="ECO:0007669"/>
    <property type="project" value="UniProtKB-UniRule"/>
</dbReference>
<dbReference type="Proteomes" id="UP000054007">
    <property type="component" value="Unassembled WGS sequence"/>
</dbReference>
<dbReference type="GO" id="GO:0031965">
    <property type="term" value="C:nuclear membrane"/>
    <property type="evidence" value="ECO:0007669"/>
    <property type="project" value="TreeGrafter"/>
</dbReference>
<evidence type="ECO:0000256" key="3">
    <source>
        <dbReference type="RuleBase" id="RU368013"/>
    </source>
</evidence>
<reference evidence="5 6" key="1">
    <citation type="journal article" date="2015" name="Fungal Genet. Biol.">
        <title>Evolution of novel wood decay mechanisms in Agaricales revealed by the genome sequences of Fistulina hepatica and Cylindrobasidium torrendii.</title>
        <authorList>
            <person name="Floudas D."/>
            <person name="Held B.W."/>
            <person name="Riley R."/>
            <person name="Nagy L.G."/>
            <person name="Koehler G."/>
            <person name="Ransdell A.S."/>
            <person name="Younus H."/>
            <person name="Chow J."/>
            <person name="Chiniquy J."/>
            <person name="Lipzen A."/>
            <person name="Tritt A."/>
            <person name="Sun H."/>
            <person name="Haridas S."/>
            <person name="LaButti K."/>
            <person name="Ohm R.A."/>
            <person name="Kues U."/>
            <person name="Blanchette R.A."/>
            <person name="Grigoriev I.V."/>
            <person name="Minto R.E."/>
            <person name="Hibbett D.S."/>
        </authorList>
    </citation>
    <scope>NUCLEOTIDE SEQUENCE [LARGE SCALE GENOMIC DNA]</scope>
    <source>
        <strain evidence="5 6">FP15055 ss-10</strain>
    </source>
</reference>
<comment type="subunit">
    <text evidence="3">Binds the proteasome.</text>
</comment>
<accession>A0A0D7B4J6</accession>
<dbReference type="GO" id="GO:0015031">
    <property type="term" value="P:protein transport"/>
    <property type="evidence" value="ECO:0007669"/>
    <property type="project" value="UniProtKB-UniRule"/>
</dbReference>
<evidence type="ECO:0000256" key="1">
    <source>
        <dbReference type="ARBA" id="ARBA00006199"/>
    </source>
</evidence>
<dbReference type="AlphaFoldDB" id="A0A0D7B4J6"/>
<comment type="similarity">
    <text evidence="1 3">Belongs to the cut8/STS1 family.</text>
</comment>
<keyword evidence="6" id="KW-1185">Reference proteome</keyword>
<dbReference type="InterPro" id="IPR038422">
    <property type="entry name" value="Cut8/Sts1_sf"/>
</dbReference>
<dbReference type="InterPro" id="IPR013868">
    <property type="entry name" value="Cut8/Sts1_fam"/>
</dbReference>
<name>A0A0D7B4J6_9AGAR</name>
<dbReference type="EMBL" id="KN880603">
    <property type="protein sequence ID" value="KIY65135.1"/>
    <property type="molecule type" value="Genomic_DNA"/>
</dbReference>
<sequence length="401" mass="43384">MTNVLSSPVDFQPRPVSYAPSPFGFGFGLASPAMYSPFQQASPAQPASPFGHFNSPAPSIIAPSTSSRPNKRRLEADEAQDEAMERSPTPGDRPKRGPPKRFRQQEQVAPRGQTAPKETKTPSEDSDVDIGVLLARLPKESLLPLLSKLITTNPSLKSSLLTLIPRPSVQSAIQALAESIKKLRDAHPFTNSIFSQPAPVAQPQQQGSSFSSMGFGFGSAARSAGFGQSTTFAKSTFGQPQTAASSGMRDDYIIGRIRPHVGDYVSVAMSYLPYFSQVPPAENASSGPRGKALPSETFAFLQALTSQMVDLPQTALTLMVPQVLPKLVQEWKAWVARVDVVVNQEAGIFGKDEVESWLRNLDAFAGAKDRQIAAAMRPIRDEWVAKVGWLAGRNVVHPMDE</sequence>
<feature type="compositionally biased region" description="Low complexity" evidence="4">
    <location>
        <begin position="55"/>
        <end position="68"/>
    </location>
</feature>
<dbReference type="Gene3D" id="1.20.58.1590">
    <property type="entry name" value="Tethering factor for nuclear proteasome Cut8/Sts1"/>
    <property type="match status" value="1"/>
</dbReference>
<keyword evidence="3" id="KW-0813">Transport</keyword>
<protein>
    <recommendedName>
        <fullName evidence="3">Tethering factor for nuclear proteasome STS1</fullName>
    </recommendedName>
</protein>
<dbReference type="STRING" id="1314674.A0A0D7B4J6"/>
<keyword evidence="2 3" id="KW-0539">Nucleus</keyword>